<dbReference type="Pfam" id="PF08327">
    <property type="entry name" value="AHSA1"/>
    <property type="match status" value="1"/>
</dbReference>
<dbReference type="AlphaFoldDB" id="A0A1G9HD29"/>
<sequence length="155" mass="17777">MTERIDEANLMISAPQETLYQAFLKEEAFKSWFTPNDMTSEIESFDPTEGGTFVVNLFYDDEEATGKTAGNTDRFTGTFKVLNPYNRVVFDIDFDTEDEQYKAVMEQEWTLIDQGNETEVNVVCRNVPDGVDQTEHERALILNLYRLADYVGATE</sequence>
<evidence type="ECO:0000259" key="2">
    <source>
        <dbReference type="Pfam" id="PF08327"/>
    </source>
</evidence>
<keyword evidence="4" id="KW-1185">Reference proteome</keyword>
<dbReference type="EMBL" id="FNFY01000022">
    <property type="protein sequence ID" value="SDL10403.1"/>
    <property type="molecule type" value="Genomic_DNA"/>
</dbReference>
<gene>
    <name evidence="3" type="ORF">SAMN05216216_12214</name>
</gene>
<evidence type="ECO:0000313" key="3">
    <source>
        <dbReference type="EMBL" id="SDL10403.1"/>
    </source>
</evidence>
<dbReference type="InterPro" id="IPR013538">
    <property type="entry name" value="ASHA1/2-like_C"/>
</dbReference>
<name>A0A1G9HD29_9BACL</name>
<evidence type="ECO:0000256" key="1">
    <source>
        <dbReference type="ARBA" id="ARBA00006817"/>
    </source>
</evidence>
<dbReference type="Gene3D" id="3.30.530.20">
    <property type="match status" value="1"/>
</dbReference>
<accession>A0A1G9HD29</accession>
<dbReference type="Proteomes" id="UP000199008">
    <property type="component" value="Unassembled WGS sequence"/>
</dbReference>
<dbReference type="RefSeq" id="WP_092987344.1">
    <property type="nucleotide sequence ID" value="NZ_FNFY01000022.1"/>
</dbReference>
<evidence type="ECO:0000313" key="4">
    <source>
        <dbReference type="Proteomes" id="UP000199008"/>
    </source>
</evidence>
<dbReference type="SUPFAM" id="SSF55961">
    <property type="entry name" value="Bet v1-like"/>
    <property type="match status" value="1"/>
</dbReference>
<proteinExistence type="inferred from homology"/>
<reference evidence="4" key="1">
    <citation type="submission" date="2016-10" db="EMBL/GenBank/DDBJ databases">
        <authorList>
            <person name="Varghese N."/>
            <person name="Submissions S."/>
        </authorList>
    </citation>
    <scope>NUCLEOTIDE SEQUENCE [LARGE SCALE GENOMIC DNA]</scope>
    <source>
        <strain evidence="4">CGMCC 1.8895</strain>
    </source>
</reference>
<organism evidence="3 4">
    <name type="scientific">Lacicoccus qingdaonensis</name>
    <dbReference type="NCBI Taxonomy" id="576118"/>
    <lineage>
        <taxon>Bacteria</taxon>
        <taxon>Bacillati</taxon>
        <taxon>Bacillota</taxon>
        <taxon>Bacilli</taxon>
        <taxon>Bacillales</taxon>
        <taxon>Salinicoccaceae</taxon>
        <taxon>Lacicoccus</taxon>
    </lineage>
</organism>
<dbReference type="STRING" id="576118.SAMN05216216_12214"/>
<protein>
    <submittedName>
        <fullName evidence="3">Activator of Hsp90 ATPase homolog 1-like protein</fullName>
    </submittedName>
</protein>
<dbReference type="InterPro" id="IPR023393">
    <property type="entry name" value="START-like_dom_sf"/>
</dbReference>
<feature type="domain" description="Activator of Hsp90 ATPase homologue 1/2-like C-terminal" evidence="2">
    <location>
        <begin position="14"/>
        <end position="151"/>
    </location>
</feature>
<comment type="similarity">
    <text evidence="1">Belongs to the AHA1 family.</text>
</comment>
<dbReference type="OrthoDB" id="9786557at2"/>